<dbReference type="PANTHER" id="PTHR46401">
    <property type="entry name" value="GLYCOSYLTRANSFERASE WBBK-RELATED"/>
    <property type="match status" value="1"/>
</dbReference>
<reference evidence="3" key="1">
    <citation type="submission" date="2019-11" db="EMBL/GenBank/DDBJ databases">
        <title>Microbial mats filling the niche in hypersaline microbial mats.</title>
        <authorList>
            <person name="Wong H.L."/>
            <person name="Macleod F.I."/>
            <person name="White R.A. III"/>
            <person name="Burns B.P."/>
        </authorList>
    </citation>
    <scope>NUCLEOTIDE SEQUENCE</scope>
    <source>
        <strain evidence="3">Rbin_158</strain>
    </source>
</reference>
<organism evidence="3 4">
    <name type="scientific">candidate division KSB3 bacterium</name>
    <dbReference type="NCBI Taxonomy" id="2044937"/>
    <lineage>
        <taxon>Bacteria</taxon>
        <taxon>candidate division KSB3</taxon>
    </lineage>
</organism>
<dbReference type="CDD" id="cd03809">
    <property type="entry name" value="GT4_MtfB-like"/>
    <property type="match status" value="1"/>
</dbReference>
<evidence type="ECO:0000259" key="2">
    <source>
        <dbReference type="Pfam" id="PF00534"/>
    </source>
</evidence>
<keyword evidence="1" id="KW-0808">Transferase</keyword>
<dbReference type="EMBL" id="WJJP01000733">
    <property type="protein sequence ID" value="MBD3327440.1"/>
    <property type="molecule type" value="Genomic_DNA"/>
</dbReference>
<protein>
    <submittedName>
        <fullName evidence="3">Glycosyltransferase</fullName>
    </submittedName>
</protein>
<name>A0A9D5K0L0_9BACT</name>
<dbReference type="InterPro" id="IPR001296">
    <property type="entry name" value="Glyco_trans_1"/>
</dbReference>
<sequence>MGREGRVSMRIAIDVQPLQTGTRFNEHGYYLRNVLQHLSRLDGDNEYTFLLNNAAYLADVTPPAFSWKKHYVTRKHLLGRWWWRWDTVYLPTVFLRKNIDLYHYNSLAEWERMIPPIPFGKHRVVATIYDMLPLKFPEDRSASGPSSRWAGEYATKLHRLAYADVILTLSECSKQDILSLLPLPESRIVVTSCGLADHFTHPPASGQAERVRATYHLPEAFILYPGGYVSRRKNIERLLEAYDLLRQALPAPLPALVLAGLSQPADQEQVASLLHKRNLALHVMTLPYIPEEDRPYLYRAATLLVYPSLYEGFARPVAEALACGAVVAASNTSSFPEIAGDAAFYFDPYDSANMAEVMAEGLSNIPRRQDFQHRGPDQAARFSWETTARKILAVYNQV</sequence>
<proteinExistence type="predicted"/>
<dbReference type="Proteomes" id="UP000649604">
    <property type="component" value="Unassembled WGS sequence"/>
</dbReference>
<dbReference type="GO" id="GO:0016757">
    <property type="term" value="F:glycosyltransferase activity"/>
    <property type="evidence" value="ECO:0007669"/>
    <property type="project" value="InterPro"/>
</dbReference>
<feature type="domain" description="Glycosyl transferase family 1" evidence="2">
    <location>
        <begin position="221"/>
        <end position="375"/>
    </location>
</feature>
<evidence type="ECO:0000256" key="1">
    <source>
        <dbReference type="ARBA" id="ARBA00022679"/>
    </source>
</evidence>
<dbReference type="AlphaFoldDB" id="A0A9D5K0L0"/>
<dbReference type="Pfam" id="PF00534">
    <property type="entry name" value="Glycos_transf_1"/>
    <property type="match status" value="1"/>
</dbReference>
<gene>
    <name evidence="3" type="ORF">GF339_22835</name>
</gene>
<dbReference type="Gene3D" id="3.40.50.2000">
    <property type="entry name" value="Glycogen Phosphorylase B"/>
    <property type="match status" value="1"/>
</dbReference>
<evidence type="ECO:0000313" key="4">
    <source>
        <dbReference type="Proteomes" id="UP000649604"/>
    </source>
</evidence>
<evidence type="ECO:0000313" key="3">
    <source>
        <dbReference type="EMBL" id="MBD3327440.1"/>
    </source>
</evidence>
<accession>A0A9D5K0L0</accession>
<dbReference type="PANTHER" id="PTHR46401:SF2">
    <property type="entry name" value="GLYCOSYLTRANSFERASE WBBK-RELATED"/>
    <property type="match status" value="1"/>
</dbReference>
<comment type="caution">
    <text evidence="3">The sequence shown here is derived from an EMBL/GenBank/DDBJ whole genome shotgun (WGS) entry which is preliminary data.</text>
</comment>
<dbReference type="GO" id="GO:0009103">
    <property type="term" value="P:lipopolysaccharide biosynthetic process"/>
    <property type="evidence" value="ECO:0007669"/>
    <property type="project" value="TreeGrafter"/>
</dbReference>
<dbReference type="SUPFAM" id="SSF53756">
    <property type="entry name" value="UDP-Glycosyltransferase/glycogen phosphorylase"/>
    <property type="match status" value="1"/>
</dbReference>